<reference evidence="7 8" key="1">
    <citation type="submission" date="2024-05" db="EMBL/GenBank/DDBJ databases">
        <title>Culex pipiens pipiens assembly and annotation.</title>
        <authorList>
            <person name="Alout H."/>
            <person name="Durand T."/>
        </authorList>
    </citation>
    <scope>NUCLEOTIDE SEQUENCE [LARGE SCALE GENOMIC DNA]</scope>
    <source>
        <strain evidence="7">HA-2024</strain>
        <tissue evidence="7">Whole body</tissue>
    </source>
</reference>
<dbReference type="GO" id="GO:0016020">
    <property type="term" value="C:membrane"/>
    <property type="evidence" value="ECO:0007669"/>
    <property type="project" value="UniProtKB-SubCell"/>
</dbReference>
<organism evidence="7 8">
    <name type="scientific">Culex pipiens pipiens</name>
    <name type="common">Northern house mosquito</name>
    <dbReference type="NCBI Taxonomy" id="38569"/>
    <lineage>
        <taxon>Eukaryota</taxon>
        <taxon>Metazoa</taxon>
        <taxon>Ecdysozoa</taxon>
        <taxon>Arthropoda</taxon>
        <taxon>Hexapoda</taxon>
        <taxon>Insecta</taxon>
        <taxon>Pterygota</taxon>
        <taxon>Neoptera</taxon>
        <taxon>Endopterygota</taxon>
        <taxon>Diptera</taxon>
        <taxon>Nematocera</taxon>
        <taxon>Culicoidea</taxon>
        <taxon>Culicidae</taxon>
        <taxon>Culicinae</taxon>
        <taxon>Culicini</taxon>
        <taxon>Culex</taxon>
        <taxon>Culex</taxon>
    </lineage>
</organism>
<feature type="transmembrane region" description="Helical" evidence="6">
    <location>
        <begin position="234"/>
        <end position="254"/>
    </location>
</feature>
<evidence type="ECO:0000256" key="1">
    <source>
        <dbReference type="ARBA" id="ARBA00004141"/>
    </source>
</evidence>
<name>A0ABD1DEX7_CULPP</name>
<dbReference type="Proteomes" id="UP001562425">
    <property type="component" value="Unassembled WGS sequence"/>
</dbReference>
<evidence type="ECO:0000256" key="4">
    <source>
        <dbReference type="ARBA" id="ARBA00022989"/>
    </source>
</evidence>
<sequence length="284" mass="31478">MFAPFFNYIFDFSKPLNMAGYSEEQFWANQNNKNPYDGFGDQSQTLDFQSFDQNASFFPPNAYPSPQQQQGYGQPSIFTPDISTAAAPHNYSGPGNMPGSEPSEFDEPPLLDELEIYPQRILEKSLAVLNPFHAQGLVDNPEYFFKETDLAGPIAFCLTLAACLFVSGAKAQFGYIYGLCVISVIVMYVLITLMCNSTENYVTITAVASILGYSILPIVWLSIVGVFFSLNSTFGMVLAACAIFLAAMGCSRIFCIMTGDMHQRYLIAYPCALVYIIFTLLVLF</sequence>
<feature type="transmembrane region" description="Helical" evidence="6">
    <location>
        <begin position="201"/>
        <end position="228"/>
    </location>
</feature>
<evidence type="ECO:0000256" key="5">
    <source>
        <dbReference type="ARBA" id="ARBA00023136"/>
    </source>
</evidence>
<proteinExistence type="inferred from homology"/>
<evidence type="ECO:0000256" key="3">
    <source>
        <dbReference type="ARBA" id="ARBA00022692"/>
    </source>
</evidence>
<accession>A0ABD1DEX7</accession>
<comment type="subcellular location">
    <subcellularLocation>
        <location evidence="1">Membrane</location>
        <topology evidence="1">Multi-pass membrane protein</topology>
    </subcellularLocation>
</comment>
<dbReference type="PANTHER" id="PTHR21236">
    <property type="entry name" value="GOLGI MEMBRANE PROTEIN YIP1"/>
    <property type="match status" value="1"/>
</dbReference>
<dbReference type="InterPro" id="IPR045231">
    <property type="entry name" value="Yip1/4-like"/>
</dbReference>
<feature type="transmembrane region" description="Helical" evidence="6">
    <location>
        <begin position="266"/>
        <end position="283"/>
    </location>
</feature>
<keyword evidence="4 6" id="KW-1133">Transmembrane helix</keyword>
<evidence type="ECO:0000313" key="8">
    <source>
        <dbReference type="Proteomes" id="UP001562425"/>
    </source>
</evidence>
<gene>
    <name evidence="7" type="ORF">pipiens_009441</name>
</gene>
<dbReference type="PANTHER" id="PTHR21236:SF2">
    <property type="entry name" value="PROTEIN YIPF"/>
    <property type="match status" value="1"/>
</dbReference>
<feature type="transmembrane region" description="Helical" evidence="6">
    <location>
        <begin position="175"/>
        <end position="194"/>
    </location>
</feature>
<evidence type="ECO:0000313" key="7">
    <source>
        <dbReference type="EMBL" id="KAL1397835.1"/>
    </source>
</evidence>
<dbReference type="AlphaFoldDB" id="A0ABD1DEX7"/>
<keyword evidence="3 6" id="KW-0812">Transmembrane</keyword>
<comment type="caution">
    <text evidence="7">The sequence shown here is derived from an EMBL/GenBank/DDBJ whole genome shotgun (WGS) entry which is preliminary data.</text>
</comment>
<comment type="similarity">
    <text evidence="2">Belongs to the YIP1 family.</text>
</comment>
<evidence type="ECO:0008006" key="9">
    <source>
        <dbReference type="Google" id="ProtNLM"/>
    </source>
</evidence>
<protein>
    <recommendedName>
        <fullName evidence="9">Protein YIPF</fullName>
    </recommendedName>
</protein>
<keyword evidence="8" id="KW-1185">Reference proteome</keyword>
<evidence type="ECO:0000256" key="6">
    <source>
        <dbReference type="SAM" id="Phobius"/>
    </source>
</evidence>
<keyword evidence="5 6" id="KW-0472">Membrane</keyword>
<evidence type="ECO:0000256" key="2">
    <source>
        <dbReference type="ARBA" id="ARBA00010596"/>
    </source>
</evidence>
<dbReference type="EMBL" id="JBEHCU010006126">
    <property type="protein sequence ID" value="KAL1397835.1"/>
    <property type="molecule type" value="Genomic_DNA"/>
</dbReference>